<reference evidence="1" key="1">
    <citation type="submission" date="2020-07" db="EMBL/GenBank/DDBJ databases">
        <title>Huge and variable diversity of episymbiotic CPR bacteria and DPANN archaea in groundwater ecosystems.</title>
        <authorList>
            <person name="He C.Y."/>
            <person name="Keren R."/>
            <person name="Whittaker M."/>
            <person name="Farag I.F."/>
            <person name="Doudna J."/>
            <person name="Cate J.H.D."/>
            <person name="Banfield J.F."/>
        </authorList>
    </citation>
    <scope>NUCLEOTIDE SEQUENCE</scope>
    <source>
        <strain evidence="1">NC_groundwater_1818_Pr3_B-0.1um_66_35</strain>
    </source>
</reference>
<name>A0A933RZE9_RHOPL</name>
<comment type="caution">
    <text evidence="1">The sequence shown here is derived from an EMBL/GenBank/DDBJ whole genome shotgun (WGS) entry which is preliminary data.</text>
</comment>
<organism evidence="1 2">
    <name type="scientific">Rhodopseudomonas palustris</name>
    <dbReference type="NCBI Taxonomy" id="1076"/>
    <lineage>
        <taxon>Bacteria</taxon>
        <taxon>Pseudomonadati</taxon>
        <taxon>Pseudomonadota</taxon>
        <taxon>Alphaproteobacteria</taxon>
        <taxon>Hyphomicrobiales</taxon>
        <taxon>Nitrobacteraceae</taxon>
        <taxon>Rhodopseudomonas</taxon>
    </lineage>
</organism>
<evidence type="ECO:0000313" key="2">
    <source>
        <dbReference type="Proteomes" id="UP000782519"/>
    </source>
</evidence>
<accession>A0A933RZE9</accession>
<sequence length="314" mass="35153">MEEIAPKAVAEAWNYARSSVSDAVEKHDRRGFRLLQWAPLRVELGSKPTELSLEHEARLRSRAHDSIPALQKFLAAREGQRLFDVRSEDDDLVVRRVERKPGSQSVDRYWDVDGALSGGWINRMFTFRERMKTSSFMTWSSDAADARAHNLELPPTAYGNTSIVARLEFNWLDSLQLGSQDVDRLSATGQGSSRHPLMIAMRALALQPPGKLEPAMEHTTFREKYSLRTISGPGGNEQELFQLNIDHMTVQSLRSGHFAQHRDVDIAPSVLVDSQILSRLTHIATTLSDRFGLEPALATKAWWGAAALGELPGQ</sequence>
<proteinExistence type="predicted"/>
<protein>
    <submittedName>
        <fullName evidence="1">Uncharacterized protein</fullName>
    </submittedName>
</protein>
<gene>
    <name evidence="1" type="ORF">HZA66_17635</name>
</gene>
<evidence type="ECO:0000313" key="1">
    <source>
        <dbReference type="EMBL" id="MBI5131263.1"/>
    </source>
</evidence>
<dbReference type="AlphaFoldDB" id="A0A933RZE9"/>
<dbReference type="Proteomes" id="UP000782519">
    <property type="component" value="Unassembled WGS sequence"/>
</dbReference>
<dbReference type="EMBL" id="JACRJB010000052">
    <property type="protein sequence ID" value="MBI5131263.1"/>
    <property type="molecule type" value="Genomic_DNA"/>
</dbReference>